<evidence type="ECO:0000259" key="9">
    <source>
        <dbReference type="PROSITE" id="PS51379"/>
    </source>
</evidence>
<dbReference type="PIRSF" id="PIRSF000371">
    <property type="entry name" value="PFL_act_enz"/>
    <property type="match status" value="1"/>
</dbReference>
<dbReference type="RefSeq" id="WP_120032702.1">
    <property type="nucleotide sequence ID" value="NZ_QVMU01000015.1"/>
</dbReference>
<dbReference type="Gene3D" id="3.20.20.70">
    <property type="entry name" value="Aldolase class I"/>
    <property type="match status" value="1"/>
</dbReference>
<dbReference type="InterPro" id="IPR058240">
    <property type="entry name" value="rSAM_sf"/>
</dbReference>
<dbReference type="PANTHER" id="PTHR30352">
    <property type="entry name" value="PYRUVATE FORMATE-LYASE-ACTIVATING ENZYME"/>
    <property type="match status" value="1"/>
</dbReference>
<feature type="domain" description="Radical SAM core" evidence="10">
    <location>
        <begin position="16"/>
        <end position="307"/>
    </location>
</feature>
<evidence type="ECO:0000313" key="12">
    <source>
        <dbReference type="Proteomes" id="UP000273252"/>
    </source>
</evidence>
<dbReference type="SFLD" id="SFLDG01066">
    <property type="entry name" value="organic_radical-activating_enz"/>
    <property type="match status" value="1"/>
</dbReference>
<evidence type="ECO:0000313" key="11">
    <source>
        <dbReference type="EMBL" id="RJX69493.1"/>
    </source>
</evidence>
<keyword evidence="3" id="KW-0004">4Fe-4S</keyword>
<gene>
    <name evidence="11" type="ORF">DZ860_14995</name>
</gene>
<dbReference type="SFLD" id="SFLDG01118">
    <property type="entry name" value="activating_enzymes__group_2"/>
    <property type="match status" value="1"/>
</dbReference>
<keyword evidence="8" id="KW-0411">Iron-sulfur</keyword>
<name>A0A3A6QPE9_9VIBR</name>
<evidence type="ECO:0000256" key="6">
    <source>
        <dbReference type="ARBA" id="ARBA00023002"/>
    </source>
</evidence>
<dbReference type="InterPro" id="IPR017900">
    <property type="entry name" value="4Fe4S_Fe_S_CS"/>
</dbReference>
<dbReference type="PROSITE" id="PS51379">
    <property type="entry name" value="4FE4S_FER_2"/>
    <property type="match status" value="2"/>
</dbReference>
<dbReference type="InterPro" id="IPR012839">
    <property type="entry name" value="Organic_radical_activase"/>
</dbReference>
<keyword evidence="4" id="KW-0949">S-adenosyl-L-methionine</keyword>
<dbReference type="InterPro" id="IPR007197">
    <property type="entry name" value="rSAM"/>
</dbReference>
<evidence type="ECO:0000259" key="10">
    <source>
        <dbReference type="PROSITE" id="PS51918"/>
    </source>
</evidence>
<sequence>MSDQGIVLNIQRFTLHDGPGIRTEIFLKGCPLRCDWCGNPESFKRRIEVGVFHNKCISTEHCGSCRESCPDNNMLIYSDMKLKQIDRHQCTGCLICVEECPSEAIKQWGEYRSVDDCMALIRKDQGFYDRSGGGVTVSGGEPLLQSDFVLELFKACKEEGIHTCLESSFYANWNRIEKLLPYTDLFISDIKLMDSAAHKLHTGVDNRKILKNLKSLTELNKNLILRIPVIPTINDTDDNITATADFIENELNGRVEVLQLLSFMRLGEEKYTSLGLSYKMKDLAFERHAFQDRVNAIADYFNHRGIRCSVGTKEQGQLQHSERSLIIE</sequence>
<dbReference type="GO" id="GO:0051539">
    <property type="term" value="F:4 iron, 4 sulfur cluster binding"/>
    <property type="evidence" value="ECO:0007669"/>
    <property type="project" value="UniProtKB-KW"/>
</dbReference>
<evidence type="ECO:0000256" key="8">
    <source>
        <dbReference type="ARBA" id="ARBA00023014"/>
    </source>
</evidence>
<dbReference type="SUPFAM" id="SSF102114">
    <property type="entry name" value="Radical SAM enzymes"/>
    <property type="match status" value="1"/>
</dbReference>
<protein>
    <submittedName>
        <fullName evidence="11">Glycyl-radical enzyme activating protein</fullName>
    </submittedName>
</protein>
<proteinExistence type="inferred from homology"/>
<dbReference type="InterPro" id="IPR001989">
    <property type="entry name" value="Radical_activat_CS"/>
</dbReference>
<dbReference type="Proteomes" id="UP000273252">
    <property type="component" value="Unassembled WGS sequence"/>
</dbReference>
<comment type="similarity">
    <text evidence="2">Belongs to the organic radical-activating enzymes family.</text>
</comment>
<evidence type="ECO:0000256" key="3">
    <source>
        <dbReference type="ARBA" id="ARBA00022485"/>
    </source>
</evidence>
<evidence type="ECO:0000256" key="4">
    <source>
        <dbReference type="ARBA" id="ARBA00022691"/>
    </source>
</evidence>
<organism evidence="11 12">
    <name type="scientific">Vibrio sinensis</name>
    <dbReference type="NCBI Taxonomy" id="2302434"/>
    <lineage>
        <taxon>Bacteria</taxon>
        <taxon>Pseudomonadati</taxon>
        <taxon>Pseudomonadota</taxon>
        <taxon>Gammaproteobacteria</taxon>
        <taxon>Vibrionales</taxon>
        <taxon>Vibrionaceae</taxon>
        <taxon>Vibrio</taxon>
    </lineage>
</organism>
<dbReference type="InterPro" id="IPR040074">
    <property type="entry name" value="BssD/PflA/YjjW"/>
</dbReference>
<feature type="domain" description="4Fe-4S ferredoxin-type" evidence="9">
    <location>
        <begin position="47"/>
        <end position="79"/>
    </location>
</feature>
<dbReference type="Pfam" id="PF04055">
    <property type="entry name" value="Radical_SAM"/>
    <property type="match status" value="1"/>
</dbReference>
<evidence type="ECO:0000256" key="2">
    <source>
        <dbReference type="ARBA" id="ARBA00009777"/>
    </source>
</evidence>
<evidence type="ECO:0000256" key="1">
    <source>
        <dbReference type="ARBA" id="ARBA00001966"/>
    </source>
</evidence>
<dbReference type="InterPro" id="IPR017896">
    <property type="entry name" value="4Fe4S_Fe-S-bd"/>
</dbReference>
<dbReference type="GO" id="GO:0046872">
    <property type="term" value="F:metal ion binding"/>
    <property type="evidence" value="ECO:0007669"/>
    <property type="project" value="UniProtKB-KW"/>
</dbReference>
<dbReference type="SUPFAM" id="SSF54862">
    <property type="entry name" value="4Fe-4S ferredoxins"/>
    <property type="match status" value="1"/>
</dbReference>
<keyword evidence="6" id="KW-0560">Oxidoreductase</keyword>
<dbReference type="InterPro" id="IPR013785">
    <property type="entry name" value="Aldolase_TIM"/>
</dbReference>
<dbReference type="InterPro" id="IPR034457">
    <property type="entry name" value="Organic_radical-activating"/>
</dbReference>
<keyword evidence="5" id="KW-0479">Metal-binding</keyword>
<dbReference type="AlphaFoldDB" id="A0A3A6QPE9"/>
<dbReference type="SFLD" id="SFLDS00029">
    <property type="entry name" value="Radical_SAM"/>
    <property type="match status" value="1"/>
</dbReference>
<comment type="caution">
    <text evidence="11">The sequence shown here is derived from an EMBL/GenBank/DDBJ whole genome shotgun (WGS) entry which is preliminary data.</text>
</comment>
<keyword evidence="12" id="KW-1185">Reference proteome</keyword>
<dbReference type="NCBIfam" id="TIGR02494">
    <property type="entry name" value="PFLE_PFLC"/>
    <property type="match status" value="1"/>
</dbReference>
<dbReference type="PROSITE" id="PS01087">
    <property type="entry name" value="RADICAL_ACTIVATING"/>
    <property type="match status" value="1"/>
</dbReference>
<dbReference type="PROSITE" id="PS51918">
    <property type="entry name" value="RADICAL_SAM"/>
    <property type="match status" value="1"/>
</dbReference>
<comment type="cofactor">
    <cofactor evidence="1">
        <name>[4Fe-4S] cluster</name>
        <dbReference type="ChEBI" id="CHEBI:49883"/>
    </cofactor>
</comment>
<dbReference type="PANTHER" id="PTHR30352:SF4">
    <property type="entry name" value="PYRUVATE FORMATE-LYASE 2-ACTIVATING ENZYME"/>
    <property type="match status" value="1"/>
</dbReference>
<reference evidence="11 12" key="1">
    <citation type="submission" date="2018-08" db="EMBL/GenBank/DDBJ databases">
        <title>Vibrio isolated from the Eastern China Marginal Seas.</title>
        <authorList>
            <person name="Li Y."/>
        </authorList>
    </citation>
    <scope>NUCLEOTIDE SEQUENCE [LARGE SCALE GENOMIC DNA]</scope>
    <source>
        <strain evidence="11 12">BEI233</strain>
    </source>
</reference>
<dbReference type="GO" id="GO:0016491">
    <property type="term" value="F:oxidoreductase activity"/>
    <property type="evidence" value="ECO:0007669"/>
    <property type="project" value="UniProtKB-KW"/>
</dbReference>
<keyword evidence="7" id="KW-0408">Iron</keyword>
<accession>A0A3A6QPE9</accession>
<evidence type="ECO:0000256" key="5">
    <source>
        <dbReference type="ARBA" id="ARBA00022723"/>
    </source>
</evidence>
<evidence type="ECO:0000256" key="7">
    <source>
        <dbReference type="ARBA" id="ARBA00023004"/>
    </source>
</evidence>
<dbReference type="OrthoDB" id="9782387at2"/>
<dbReference type="PROSITE" id="PS00198">
    <property type="entry name" value="4FE4S_FER_1"/>
    <property type="match status" value="1"/>
</dbReference>
<dbReference type="EMBL" id="QVMU01000015">
    <property type="protein sequence ID" value="RJX69493.1"/>
    <property type="molecule type" value="Genomic_DNA"/>
</dbReference>
<feature type="domain" description="4Fe-4S ferredoxin-type" evidence="9">
    <location>
        <begin position="81"/>
        <end position="111"/>
    </location>
</feature>
<dbReference type="Gene3D" id="3.30.70.20">
    <property type="match status" value="1"/>
</dbReference>